<sequence length="124" mass="13815">MDSDSQLEVILGCAQGQTLSTRRQDERGNTDPRDELKGYLASRRPTTCSSGGFLRAMARDYLPIQGSSTAAEQVFQALQLLKSAYRNGRISAAKDAAQHMDTLIAELEGFRRMLRRWISTMTSI</sequence>
<accession>A0AAD6UL41</accession>
<dbReference type="EMBL" id="JARJCW010000171">
    <property type="protein sequence ID" value="KAJ7189619.1"/>
    <property type="molecule type" value="Genomic_DNA"/>
</dbReference>
<evidence type="ECO:0000313" key="2">
    <source>
        <dbReference type="Proteomes" id="UP001219525"/>
    </source>
</evidence>
<proteinExistence type="predicted"/>
<reference evidence="1" key="1">
    <citation type="submission" date="2023-03" db="EMBL/GenBank/DDBJ databases">
        <title>Massive genome expansion in bonnet fungi (Mycena s.s.) driven by repeated elements and novel gene families across ecological guilds.</title>
        <authorList>
            <consortium name="Lawrence Berkeley National Laboratory"/>
            <person name="Harder C.B."/>
            <person name="Miyauchi S."/>
            <person name="Viragh M."/>
            <person name="Kuo A."/>
            <person name="Thoen E."/>
            <person name="Andreopoulos B."/>
            <person name="Lu D."/>
            <person name="Skrede I."/>
            <person name="Drula E."/>
            <person name="Henrissat B."/>
            <person name="Morin E."/>
            <person name="Kohler A."/>
            <person name="Barry K."/>
            <person name="LaButti K."/>
            <person name="Morin E."/>
            <person name="Salamov A."/>
            <person name="Lipzen A."/>
            <person name="Mereny Z."/>
            <person name="Hegedus B."/>
            <person name="Baldrian P."/>
            <person name="Stursova M."/>
            <person name="Weitz H."/>
            <person name="Taylor A."/>
            <person name="Grigoriev I.V."/>
            <person name="Nagy L.G."/>
            <person name="Martin F."/>
            <person name="Kauserud H."/>
        </authorList>
    </citation>
    <scope>NUCLEOTIDE SEQUENCE</scope>
    <source>
        <strain evidence="1">9144</strain>
    </source>
</reference>
<name>A0AAD6UL41_9AGAR</name>
<evidence type="ECO:0000313" key="1">
    <source>
        <dbReference type="EMBL" id="KAJ7189619.1"/>
    </source>
</evidence>
<dbReference type="InterPro" id="IPR012337">
    <property type="entry name" value="RNaseH-like_sf"/>
</dbReference>
<gene>
    <name evidence="1" type="ORF">GGX14DRAFT_408663</name>
</gene>
<dbReference type="SUPFAM" id="SSF53098">
    <property type="entry name" value="Ribonuclease H-like"/>
    <property type="match status" value="1"/>
</dbReference>
<dbReference type="AlphaFoldDB" id="A0AAD6UL41"/>
<comment type="caution">
    <text evidence="1">The sequence shown here is derived from an EMBL/GenBank/DDBJ whole genome shotgun (WGS) entry which is preliminary data.</text>
</comment>
<keyword evidence="2" id="KW-1185">Reference proteome</keyword>
<organism evidence="1 2">
    <name type="scientific">Mycena pura</name>
    <dbReference type="NCBI Taxonomy" id="153505"/>
    <lineage>
        <taxon>Eukaryota</taxon>
        <taxon>Fungi</taxon>
        <taxon>Dikarya</taxon>
        <taxon>Basidiomycota</taxon>
        <taxon>Agaricomycotina</taxon>
        <taxon>Agaricomycetes</taxon>
        <taxon>Agaricomycetidae</taxon>
        <taxon>Agaricales</taxon>
        <taxon>Marasmiineae</taxon>
        <taxon>Mycenaceae</taxon>
        <taxon>Mycena</taxon>
    </lineage>
</organism>
<protein>
    <submittedName>
        <fullName evidence="1">Uncharacterized protein</fullName>
    </submittedName>
</protein>
<dbReference type="Proteomes" id="UP001219525">
    <property type="component" value="Unassembled WGS sequence"/>
</dbReference>